<evidence type="ECO:0000256" key="1">
    <source>
        <dbReference type="SAM" id="MobiDB-lite"/>
    </source>
</evidence>
<name>A0AAP0NVP3_9MAGN</name>
<proteinExistence type="predicted"/>
<feature type="compositionally biased region" description="Basic and acidic residues" evidence="1">
    <location>
        <begin position="29"/>
        <end position="54"/>
    </location>
</feature>
<evidence type="ECO:0000313" key="2">
    <source>
        <dbReference type="EMBL" id="KAK9120683.1"/>
    </source>
</evidence>
<evidence type="ECO:0000313" key="3">
    <source>
        <dbReference type="Proteomes" id="UP001420932"/>
    </source>
</evidence>
<feature type="region of interest" description="Disordered" evidence="1">
    <location>
        <begin position="1"/>
        <end position="54"/>
    </location>
</feature>
<dbReference type="AlphaFoldDB" id="A0AAP0NVP3"/>
<accession>A0AAP0NVP3</accession>
<gene>
    <name evidence="2" type="ORF">Syun_018300</name>
</gene>
<sequence length="54" mass="5955">MDNTPTFGDGMHQDTIVGVGKSSIQEGEEIPKIDNSVKHESLAKQNPNHDLEEH</sequence>
<organism evidence="2 3">
    <name type="scientific">Stephania yunnanensis</name>
    <dbReference type="NCBI Taxonomy" id="152371"/>
    <lineage>
        <taxon>Eukaryota</taxon>
        <taxon>Viridiplantae</taxon>
        <taxon>Streptophyta</taxon>
        <taxon>Embryophyta</taxon>
        <taxon>Tracheophyta</taxon>
        <taxon>Spermatophyta</taxon>
        <taxon>Magnoliopsida</taxon>
        <taxon>Ranunculales</taxon>
        <taxon>Menispermaceae</taxon>
        <taxon>Menispermoideae</taxon>
        <taxon>Cissampelideae</taxon>
        <taxon>Stephania</taxon>
    </lineage>
</organism>
<keyword evidence="3" id="KW-1185">Reference proteome</keyword>
<reference evidence="2 3" key="1">
    <citation type="submission" date="2024-01" db="EMBL/GenBank/DDBJ databases">
        <title>Genome assemblies of Stephania.</title>
        <authorList>
            <person name="Yang L."/>
        </authorList>
    </citation>
    <scope>NUCLEOTIDE SEQUENCE [LARGE SCALE GENOMIC DNA]</scope>
    <source>
        <strain evidence="2">YNDBR</strain>
        <tissue evidence="2">Leaf</tissue>
    </source>
</reference>
<dbReference type="Proteomes" id="UP001420932">
    <property type="component" value="Unassembled WGS sequence"/>
</dbReference>
<protein>
    <submittedName>
        <fullName evidence="2">Uncharacterized protein</fullName>
    </submittedName>
</protein>
<dbReference type="EMBL" id="JBBNAF010000008">
    <property type="protein sequence ID" value="KAK9120683.1"/>
    <property type="molecule type" value="Genomic_DNA"/>
</dbReference>
<comment type="caution">
    <text evidence="2">The sequence shown here is derived from an EMBL/GenBank/DDBJ whole genome shotgun (WGS) entry which is preliminary data.</text>
</comment>